<name>A0A1B8Y070_XENTR</name>
<keyword evidence="1" id="KW-0697">Rotamase</keyword>
<feature type="coiled-coil region" evidence="2">
    <location>
        <begin position="553"/>
        <end position="594"/>
    </location>
</feature>
<proteinExistence type="predicted"/>
<feature type="compositionally biased region" description="Polar residues" evidence="3">
    <location>
        <begin position="1170"/>
        <end position="1181"/>
    </location>
</feature>
<gene>
    <name evidence="5" type="ORF">XENTR_v90028486mg</name>
</gene>
<organism evidence="5">
    <name type="scientific">Xenopus tropicalis</name>
    <name type="common">Western clawed frog</name>
    <name type="synonym">Silurana tropicalis</name>
    <dbReference type="NCBI Taxonomy" id="8364"/>
    <lineage>
        <taxon>Eukaryota</taxon>
        <taxon>Metazoa</taxon>
        <taxon>Chordata</taxon>
        <taxon>Craniata</taxon>
        <taxon>Vertebrata</taxon>
        <taxon>Euteleostomi</taxon>
        <taxon>Amphibia</taxon>
        <taxon>Batrachia</taxon>
        <taxon>Anura</taxon>
        <taxon>Pipoidea</taxon>
        <taxon>Pipidae</taxon>
        <taxon>Xenopodinae</taxon>
        <taxon>Xenopus</taxon>
        <taxon>Silurana</taxon>
    </lineage>
</organism>
<keyword evidence="1" id="KW-0413">Isomerase</keyword>
<dbReference type="Pfam" id="PF23649">
    <property type="entry name" value="FKBP15"/>
    <property type="match status" value="1"/>
</dbReference>
<evidence type="ECO:0000256" key="1">
    <source>
        <dbReference type="PROSITE-ProRule" id="PRU00277"/>
    </source>
</evidence>
<feature type="compositionally biased region" description="Low complexity" evidence="3">
    <location>
        <begin position="995"/>
        <end position="1008"/>
    </location>
</feature>
<feature type="region of interest" description="Disordered" evidence="3">
    <location>
        <begin position="287"/>
        <end position="342"/>
    </location>
</feature>
<feature type="compositionally biased region" description="Acidic residues" evidence="3">
    <location>
        <begin position="1256"/>
        <end position="1269"/>
    </location>
</feature>
<feature type="domain" description="PPIase FKBP-type" evidence="4">
    <location>
        <begin position="194"/>
        <end position="286"/>
    </location>
</feature>
<protein>
    <recommendedName>
        <fullName evidence="1">peptidylprolyl isomerase</fullName>
        <ecNumber evidence="1">5.2.1.8</ecNumber>
    </recommendedName>
</protein>
<feature type="compositionally biased region" description="Low complexity" evidence="3">
    <location>
        <begin position="1083"/>
        <end position="1111"/>
    </location>
</feature>
<sequence>MFGDEEDTDFISPTGGAKLASLFGMDQSTSGQGNESFQYTAPKQPKKGPGATGGKPNKPSGPAGSGTAPAVLFATAVHAYRYINGQYVKQGKFGFAVLGNHTAKEYRILLYVSQQQPVTAAKIHPGFVFTVQPNHYAAFYDDQRQSWSVMFESEAAAVDFSKQVGVAKCNSSPALDTVIYQDLLPGEGQAADLGDLLEVAYTGWLFQNHELGQVFDSNVQKDKLLRLKLGSGKVIKGWEEGMLGIKKGGKRLVVIPPALGYGSQGVAGRIPPNATLAFEVDIKRMKVRDQGSDRQSVGSRDSPVSLPDCQPAEMLPQPPSSVPPKPGEPAIRAKSNSISEQLANPDVAKAKLISRMAKMGQPMLPFISGTPQPDSSDSEIEDPNTQRAVPSPVAPLPVRPTPQMNHVPAAQVPPAVPQTVPTLQGTSAALMPVGPIQPQALAPGISPGFQPYVQYPYAQSASTQLQSVAPVYPPQIQTPSHFQAGGDVTSFLMTEARQHSTEIRMSIGKIADKIDTLASKVDNLQKENSASSSHLLPGITSITMESAMIMNNIQRIIQENERLKHEVLEKSSRIEEQNGKISELINRNQKYVEQSNLLMEQRNDSLKTTAESTQARMLNAMQEKHALQTDVGGDQAKMAEELTAATGQLSRLQLDLTAYQKKETELRMQLEAVQQECEKHRAQLSSLQVQFLEVQETSEHSKTRAKSEKETRRQLEVRLSALEDEVSDLKAEKENLEKSLAERKRRSQQERQRAEEEQEELRRSLQEEVEELRQVLRKTREQAAAEQVSSRSRNGQRQSELEEQAAQLQPLRDQCAMLERRMAAMLEEQKKSKEKESCSAPEQALALRLNEQKVAELQEQAAQLQPLREKYERLRGQMSALLEEQTKWQSQEAPGTDTTEEVKKIMNRVFQGLRGEFELEEMYSGREVLGTIMSTIKATTLQLLKQNQPEAAPQSSSEEEEEEDEDEAQVVSPAPRAAVVPPDQEGNSDPKEDWASGAASEEASAALGEHGEAEEERSEGRDFTIEQVGEDGSDPVQVIQENLEETSALVHMMSSDMESSTVTPAPGAGKEPEHLRGEPLVSDPGATPTDPGATPTDPGATPTDPGATPTDLGATPIEPRATPIEPRATPIEPRATPIEPRATPTDPRATPTEAHPVAHDLRSHSRSPVAPQTQDSETPSSAADGGNLEDGKLEGPPPLGSDEETGSPVPPPLAQRPSAKPDRAQTQMERPLAEPKQKQKMNIGMKGCPPPAPLFGDDEEDDDDLDWLG</sequence>
<feature type="region of interest" description="Disordered" evidence="3">
    <location>
        <begin position="366"/>
        <end position="392"/>
    </location>
</feature>
<evidence type="ECO:0000256" key="2">
    <source>
        <dbReference type="SAM" id="Coils"/>
    </source>
</evidence>
<dbReference type="PANTHER" id="PTHR44927">
    <property type="entry name" value="FK506-BINDING PROTEIN 15"/>
    <property type="match status" value="1"/>
</dbReference>
<evidence type="ECO:0000313" key="5">
    <source>
        <dbReference type="EMBL" id="OCA16288.1"/>
    </source>
</evidence>
<feature type="compositionally biased region" description="Polar residues" evidence="3">
    <location>
        <begin position="26"/>
        <end position="41"/>
    </location>
</feature>
<feature type="compositionally biased region" description="Polar residues" evidence="3">
    <location>
        <begin position="787"/>
        <end position="798"/>
    </location>
</feature>
<reference evidence="5" key="3">
    <citation type="submission" date="2016-05" db="EMBL/GenBank/DDBJ databases">
        <title>WGS assembly of Xenopus tropicalis.</title>
        <authorList>
            <person name="Sessions A."/>
            <person name="Jenkins J."/>
            <person name="Mitros T."/>
            <person name="Lyons J.T."/>
            <person name="Dichmann D.S."/>
            <person name="Robert J."/>
            <person name="Harland R.M."/>
            <person name="Rokhsar D.S."/>
        </authorList>
    </citation>
    <scope>NUCLEOTIDE SEQUENCE</scope>
    <source>
        <strain evidence="5">Nigerian</strain>
    </source>
</reference>
<comment type="catalytic activity">
    <reaction evidence="1">
        <text>[protein]-peptidylproline (omega=180) = [protein]-peptidylproline (omega=0)</text>
        <dbReference type="Rhea" id="RHEA:16237"/>
        <dbReference type="Rhea" id="RHEA-COMP:10747"/>
        <dbReference type="Rhea" id="RHEA-COMP:10748"/>
        <dbReference type="ChEBI" id="CHEBI:83833"/>
        <dbReference type="ChEBI" id="CHEBI:83834"/>
        <dbReference type="EC" id="5.2.1.8"/>
    </reaction>
</comment>
<reference evidence="5" key="1">
    <citation type="submission" date="2009-11" db="EMBL/GenBank/DDBJ databases">
        <authorList>
            <consortium name="US DOE Joint Genome Institute (JGI-PGF)"/>
            <person name="Ottilar R."/>
            <person name="Schmutz J."/>
            <person name="Salamov A."/>
            <person name="Cheng J.F."/>
            <person name="Lucas S."/>
            <person name="Pitluck S."/>
            <person name="Gundlach H."/>
            <person name="Guo Y."/>
            <person name="Haberer G."/>
            <person name="Nasrallah J."/>
            <person name="Mayer K.F.X."/>
            <person name="van de Peer Y."/>
            <person name="Weigel D."/>
            <person name="Grigoriev I.V."/>
        </authorList>
    </citation>
    <scope>NUCLEOTIDE SEQUENCE</scope>
    <source>
        <strain evidence="5">Nigerian</strain>
    </source>
</reference>
<dbReference type="EC" id="5.2.1.8" evidence="1"/>
<feature type="region of interest" description="Disordered" evidence="3">
    <location>
        <begin position="740"/>
        <end position="764"/>
    </location>
</feature>
<dbReference type="SUPFAM" id="SSF54534">
    <property type="entry name" value="FKBP-like"/>
    <property type="match status" value="1"/>
</dbReference>
<feature type="region of interest" description="Disordered" evidence="3">
    <location>
        <begin position="781"/>
        <end position="808"/>
    </location>
</feature>
<dbReference type="PANTHER" id="PTHR44927:SF1">
    <property type="entry name" value="FK506-BINDING PROTEIN 15"/>
    <property type="match status" value="1"/>
</dbReference>
<dbReference type="InterPro" id="IPR046357">
    <property type="entry name" value="PPIase_dom_sf"/>
</dbReference>
<keyword evidence="2" id="KW-0175">Coiled coil</keyword>
<dbReference type="EMBL" id="KV460635">
    <property type="protein sequence ID" value="OCA16288.1"/>
    <property type="molecule type" value="Genomic_DNA"/>
</dbReference>
<dbReference type="InterPro" id="IPR001179">
    <property type="entry name" value="PPIase_FKBP_dom"/>
</dbReference>
<feature type="region of interest" description="Disordered" evidence="3">
    <location>
        <begin position="945"/>
        <end position="1269"/>
    </location>
</feature>
<accession>A0A1B8Y070</accession>
<reference evidence="5" key="2">
    <citation type="journal article" date="2010" name="Science">
        <title>The genome of the Western clawed frog Xenopus tropicalis.</title>
        <authorList>
            <person name="Hellsten U."/>
            <person name="Harland R.M."/>
            <person name="Gilchrist M.J."/>
            <person name="Hendrix D."/>
            <person name="Jurka J."/>
            <person name="Kapitonov V."/>
            <person name="Ovcharenko I."/>
            <person name="Putnam N.H."/>
            <person name="Shu S."/>
            <person name="Taher L."/>
            <person name="Blitz I.L."/>
            <person name="Blumberg B."/>
            <person name="Dichmann D.S."/>
            <person name="Dubchak I."/>
            <person name="Amaya E."/>
            <person name="Detter J.C."/>
            <person name="Fletcher R."/>
            <person name="Gerhard D.S."/>
            <person name="Goodstein D."/>
            <person name="Graves T."/>
            <person name="Grigoriev I.V."/>
            <person name="Grimwood J."/>
            <person name="Kawashima T."/>
            <person name="Lindquist E."/>
            <person name="Lucas S.M."/>
            <person name="Mead P.E."/>
            <person name="Mitros T."/>
            <person name="Ogino H."/>
            <person name="Ohta Y."/>
            <person name="Poliakov A.V."/>
            <person name="Pollet N."/>
            <person name="Robert J."/>
            <person name="Salamov A."/>
            <person name="Sater A.K."/>
            <person name="Schmutz J."/>
            <person name="Terry A."/>
            <person name="Vize P.D."/>
            <person name="Warren W.C."/>
            <person name="Wells D."/>
            <person name="Wills A."/>
            <person name="Wilson R.K."/>
            <person name="Zimmerman L.B."/>
            <person name="Zorn A.M."/>
            <person name="Grainger R."/>
            <person name="Grammer T."/>
            <person name="Khokha M.K."/>
            <person name="Richardson P.M."/>
            <person name="Rokhsar D.S."/>
        </authorList>
    </citation>
    <scope>NUCLEOTIDE SEQUENCE [LARGE SCALE GENOMIC DNA]</scope>
    <source>
        <strain evidence="5">Nigerian</strain>
    </source>
</reference>
<evidence type="ECO:0000256" key="3">
    <source>
        <dbReference type="SAM" id="MobiDB-lite"/>
    </source>
</evidence>
<dbReference type="Gene3D" id="3.10.50.40">
    <property type="match status" value="1"/>
</dbReference>
<dbReference type="InterPro" id="IPR056598">
    <property type="entry name" value="FKBP-15_dom"/>
</dbReference>
<feature type="compositionally biased region" description="Acidic residues" evidence="3">
    <location>
        <begin position="957"/>
        <end position="968"/>
    </location>
</feature>
<dbReference type="PROSITE" id="PS50059">
    <property type="entry name" value="FKBP_PPIASE"/>
    <property type="match status" value="1"/>
</dbReference>
<evidence type="ECO:0000259" key="4">
    <source>
        <dbReference type="PROSITE" id="PS50059"/>
    </source>
</evidence>
<dbReference type="AlphaFoldDB" id="A0A1B8Y070"/>
<dbReference type="GO" id="GO:0003755">
    <property type="term" value="F:peptidyl-prolyl cis-trans isomerase activity"/>
    <property type="evidence" value="ECO:0007669"/>
    <property type="project" value="UniProtKB-KW"/>
</dbReference>
<feature type="compositionally biased region" description="Low complexity" evidence="3">
    <location>
        <begin position="969"/>
        <end position="982"/>
    </location>
</feature>
<dbReference type="Pfam" id="PF00254">
    <property type="entry name" value="FKBP_C"/>
    <property type="match status" value="1"/>
</dbReference>
<feature type="region of interest" description="Disordered" evidence="3">
    <location>
        <begin position="22"/>
        <end position="65"/>
    </location>
</feature>
<feature type="compositionally biased region" description="Pro residues" evidence="3">
    <location>
        <begin position="316"/>
        <end position="327"/>
    </location>
</feature>
<feature type="compositionally biased region" description="Low complexity" evidence="3">
    <location>
        <begin position="1140"/>
        <end position="1152"/>
    </location>
</feature>